<keyword evidence="7 8" id="KW-0472">Membrane</keyword>
<feature type="transmembrane region" description="Helical" evidence="8">
    <location>
        <begin position="403"/>
        <end position="422"/>
    </location>
</feature>
<keyword evidence="3" id="KW-0328">Glycosyltransferase</keyword>
<feature type="transmembrane region" description="Helical" evidence="8">
    <location>
        <begin position="12"/>
        <end position="29"/>
    </location>
</feature>
<comment type="subcellular location">
    <subcellularLocation>
        <location evidence="1">Cell membrane</location>
        <topology evidence="1">Multi-pass membrane protein</topology>
    </subcellularLocation>
</comment>
<organism evidence="10 11">
    <name type="scientific">Candidatus Woesebacteria bacterium RIFOXYB1_FULL_38_16</name>
    <dbReference type="NCBI Taxonomy" id="1802538"/>
    <lineage>
        <taxon>Bacteria</taxon>
        <taxon>Candidatus Woeseibacteriota</taxon>
    </lineage>
</organism>
<feature type="transmembrane region" description="Helical" evidence="8">
    <location>
        <begin position="146"/>
        <end position="164"/>
    </location>
</feature>
<dbReference type="EMBL" id="MGHY01000018">
    <property type="protein sequence ID" value="OGM79257.1"/>
    <property type="molecule type" value="Genomic_DNA"/>
</dbReference>
<keyword evidence="5 8" id="KW-0812">Transmembrane</keyword>
<feature type="transmembrane region" description="Helical" evidence="8">
    <location>
        <begin position="352"/>
        <end position="370"/>
    </location>
</feature>
<dbReference type="PANTHER" id="PTHR33908">
    <property type="entry name" value="MANNOSYLTRANSFERASE YKCB-RELATED"/>
    <property type="match status" value="1"/>
</dbReference>
<evidence type="ECO:0000259" key="9">
    <source>
        <dbReference type="Pfam" id="PF13231"/>
    </source>
</evidence>
<name>A0A1F8CSE3_9BACT</name>
<feature type="transmembrane region" description="Helical" evidence="8">
    <location>
        <begin position="193"/>
        <end position="210"/>
    </location>
</feature>
<dbReference type="AlphaFoldDB" id="A0A1F8CSE3"/>
<keyword evidence="2" id="KW-1003">Cell membrane</keyword>
<feature type="transmembrane region" description="Helical" evidence="8">
    <location>
        <begin position="376"/>
        <end position="396"/>
    </location>
</feature>
<evidence type="ECO:0000256" key="8">
    <source>
        <dbReference type="SAM" id="Phobius"/>
    </source>
</evidence>
<evidence type="ECO:0000256" key="5">
    <source>
        <dbReference type="ARBA" id="ARBA00022692"/>
    </source>
</evidence>
<gene>
    <name evidence="10" type="ORF">A2382_00535</name>
</gene>
<protein>
    <recommendedName>
        <fullName evidence="9">Glycosyltransferase RgtA/B/C/D-like domain-containing protein</fullName>
    </recommendedName>
</protein>
<evidence type="ECO:0000256" key="3">
    <source>
        <dbReference type="ARBA" id="ARBA00022676"/>
    </source>
</evidence>
<evidence type="ECO:0000256" key="2">
    <source>
        <dbReference type="ARBA" id="ARBA00022475"/>
    </source>
</evidence>
<dbReference type="InterPro" id="IPR038731">
    <property type="entry name" value="RgtA/B/C-like"/>
</dbReference>
<evidence type="ECO:0000313" key="10">
    <source>
        <dbReference type="EMBL" id="OGM79257.1"/>
    </source>
</evidence>
<feature type="transmembrane region" description="Helical" evidence="8">
    <location>
        <begin position="327"/>
        <end position="345"/>
    </location>
</feature>
<feature type="transmembrane region" description="Helical" evidence="8">
    <location>
        <begin position="217"/>
        <end position="236"/>
    </location>
</feature>
<dbReference type="GO" id="GO:0009103">
    <property type="term" value="P:lipopolysaccharide biosynthetic process"/>
    <property type="evidence" value="ECO:0007669"/>
    <property type="project" value="UniProtKB-ARBA"/>
</dbReference>
<evidence type="ECO:0000256" key="7">
    <source>
        <dbReference type="ARBA" id="ARBA00023136"/>
    </source>
</evidence>
<feature type="transmembrane region" description="Helical" evidence="8">
    <location>
        <begin position="101"/>
        <end position="116"/>
    </location>
</feature>
<dbReference type="STRING" id="1802538.A2382_00535"/>
<dbReference type="Pfam" id="PF13231">
    <property type="entry name" value="PMT_2"/>
    <property type="match status" value="1"/>
</dbReference>
<proteinExistence type="predicted"/>
<evidence type="ECO:0000313" key="11">
    <source>
        <dbReference type="Proteomes" id="UP000178999"/>
    </source>
</evidence>
<dbReference type="Proteomes" id="UP000178999">
    <property type="component" value="Unassembled WGS sequence"/>
</dbReference>
<dbReference type="GO" id="GO:0016763">
    <property type="term" value="F:pentosyltransferase activity"/>
    <property type="evidence" value="ECO:0007669"/>
    <property type="project" value="TreeGrafter"/>
</dbReference>
<reference evidence="10 11" key="1">
    <citation type="journal article" date="2016" name="Nat. Commun.">
        <title>Thousands of microbial genomes shed light on interconnected biogeochemical processes in an aquifer system.</title>
        <authorList>
            <person name="Anantharaman K."/>
            <person name="Brown C.T."/>
            <person name="Hug L.A."/>
            <person name="Sharon I."/>
            <person name="Castelle C.J."/>
            <person name="Probst A.J."/>
            <person name="Thomas B.C."/>
            <person name="Singh A."/>
            <person name="Wilkins M.J."/>
            <person name="Karaoz U."/>
            <person name="Brodie E.L."/>
            <person name="Williams K.H."/>
            <person name="Hubbard S.S."/>
            <person name="Banfield J.F."/>
        </authorList>
    </citation>
    <scope>NUCLEOTIDE SEQUENCE [LARGE SCALE GENOMIC DNA]</scope>
</reference>
<dbReference type="GO" id="GO:0005886">
    <property type="term" value="C:plasma membrane"/>
    <property type="evidence" value="ECO:0007669"/>
    <property type="project" value="UniProtKB-SubCell"/>
</dbReference>
<evidence type="ECO:0000256" key="6">
    <source>
        <dbReference type="ARBA" id="ARBA00022989"/>
    </source>
</evidence>
<accession>A0A1F8CSE3</accession>
<comment type="caution">
    <text evidence="10">The sequence shown here is derived from an EMBL/GenBank/DDBJ whole genome shotgun (WGS) entry which is preliminary data.</text>
</comment>
<sequence length="569" mass="65077">MEWTKVFGKIKEKHWLGFVVIIAAILRLWQLDRVPASMFGDELDVGYQAFSILKTGRDYYGNFMPLHFHSLAEWRTPLYLYTTVPFVAIFGISPWGVRLPAALFGIFSIIAMFYLVREISKNGKLALWTSFVMAISPWHIQYSRAGFEVTQLLFFLILGIYLFFKALGRPNLLWVSVVSLLLAPWTYSTAKVFVPLLMLFLFVLYYKDIFKMPKKSILVALLAAVVVGGPMAWDVLFGGGAQRFGYIGVFSNPVTEHEVGVGRLNDAKMRGEKGIGISPKFVDRVMHNKYNFWLENIVSNYLQAFSTDFLFVRGDPNLRHSIKGTGQMYRIEIVALLIGLVYFFGRKERKKLKYLIGLWILVGVIPAAMTRDGGNHASRLIIILPPLMLLTAYGMLQMRFKMLGIYLGLLLINFIIYSHGFWIHNPWNSERWWHSGFGEAINEIKKVEGQYERVVISTASEPPWIFFAGWYEYDPGKWQREFPIGRDVDLPGFGRVSHIDKFYFGSPGVGLYEMGGRIDSKTLYLASEKEVNVNLIAEPERLPNDLVLIKSFAYPSGEPVLYLFTGKNK</sequence>
<feature type="domain" description="Glycosyltransferase RgtA/B/C/D-like" evidence="9">
    <location>
        <begin position="76"/>
        <end position="233"/>
    </location>
</feature>
<evidence type="ECO:0000256" key="1">
    <source>
        <dbReference type="ARBA" id="ARBA00004651"/>
    </source>
</evidence>
<dbReference type="PANTHER" id="PTHR33908:SF11">
    <property type="entry name" value="MEMBRANE PROTEIN"/>
    <property type="match status" value="1"/>
</dbReference>
<keyword evidence="4" id="KW-0808">Transferase</keyword>
<keyword evidence="6 8" id="KW-1133">Transmembrane helix</keyword>
<dbReference type="InterPro" id="IPR050297">
    <property type="entry name" value="LipidA_mod_glycosyltrf_83"/>
</dbReference>
<evidence type="ECO:0000256" key="4">
    <source>
        <dbReference type="ARBA" id="ARBA00022679"/>
    </source>
</evidence>